<dbReference type="InterPro" id="IPR036916">
    <property type="entry name" value="Sda_sf"/>
</dbReference>
<accession>A0A559JKF1</accession>
<comment type="caution">
    <text evidence="1">The sequence shown here is derived from an EMBL/GenBank/DDBJ whole genome shotgun (WGS) entry which is preliminary data.</text>
</comment>
<dbReference type="AlphaFoldDB" id="A0A559JKF1"/>
<evidence type="ECO:0000313" key="1">
    <source>
        <dbReference type="EMBL" id="TVY00352.1"/>
    </source>
</evidence>
<proteinExistence type="predicted"/>
<name>A0A559JKF1_9BACL</name>
<dbReference type="Pfam" id="PF08970">
    <property type="entry name" value="Sda"/>
    <property type="match status" value="1"/>
</dbReference>
<keyword evidence="2" id="KW-1185">Reference proteome</keyword>
<dbReference type="SUPFAM" id="SSF100985">
    <property type="entry name" value="Sporulation inhibitor Sda"/>
    <property type="match status" value="1"/>
</dbReference>
<sequence length="60" mass="6993">MKVAAMHRLSNQQLIEIVNQTKLIPLDEAFIEMVIAELMKRNLHLDSEFAQDFIEPQKNV</sequence>
<dbReference type="RefSeq" id="WP_144854631.1">
    <property type="nucleotide sequence ID" value="NZ_VNJI01000074.1"/>
</dbReference>
<organism evidence="1 2">
    <name type="scientific">Paenibacillus cremeus</name>
    <dbReference type="NCBI Taxonomy" id="2163881"/>
    <lineage>
        <taxon>Bacteria</taxon>
        <taxon>Bacillati</taxon>
        <taxon>Bacillota</taxon>
        <taxon>Bacilli</taxon>
        <taxon>Bacillales</taxon>
        <taxon>Paenibacillaceae</taxon>
        <taxon>Paenibacillus</taxon>
    </lineage>
</organism>
<reference evidence="1 2" key="1">
    <citation type="submission" date="2019-07" db="EMBL/GenBank/DDBJ databases">
        <authorList>
            <person name="Kim J."/>
        </authorList>
    </citation>
    <scope>NUCLEOTIDE SEQUENCE [LARGE SCALE GENOMIC DNA]</scope>
    <source>
        <strain evidence="1 2">JC52</strain>
    </source>
</reference>
<dbReference type="EMBL" id="VNJI01000074">
    <property type="protein sequence ID" value="TVY00352.1"/>
    <property type="molecule type" value="Genomic_DNA"/>
</dbReference>
<dbReference type="Proteomes" id="UP000317036">
    <property type="component" value="Unassembled WGS sequence"/>
</dbReference>
<dbReference type="InterPro" id="IPR015064">
    <property type="entry name" value="Sda"/>
</dbReference>
<protein>
    <submittedName>
        <fullName evidence="1">Sporulation histidine kinase inhibitor Sda</fullName>
    </submittedName>
</protein>
<evidence type="ECO:0000313" key="2">
    <source>
        <dbReference type="Proteomes" id="UP000317036"/>
    </source>
</evidence>
<gene>
    <name evidence="1" type="ORF">FPZ49_33100</name>
</gene>